<keyword evidence="13" id="KW-1185">Reference proteome</keyword>
<feature type="transmembrane region" description="Helical" evidence="11">
    <location>
        <begin position="362"/>
        <end position="381"/>
    </location>
</feature>
<dbReference type="PANTHER" id="PTHR32196:SF32">
    <property type="entry name" value="XYLOSE TRANSPORT SYSTEM PERMEASE PROTEIN XYLH"/>
    <property type="match status" value="1"/>
</dbReference>
<proteinExistence type="predicted"/>
<dbReference type="RefSeq" id="WP_255889112.1">
    <property type="nucleotide sequence ID" value="NZ_JAFMZM010000001.1"/>
</dbReference>
<evidence type="ECO:0000256" key="9">
    <source>
        <dbReference type="ARBA" id="ARBA00035611"/>
    </source>
</evidence>
<dbReference type="EMBL" id="JBHTCH010000025">
    <property type="protein sequence ID" value="MFC7362462.1"/>
    <property type="molecule type" value="Genomic_DNA"/>
</dbReference>
<keyword evidence="2" id="KW-0813">Transport</keyword>
<feature type="transmembrane region" description="Helical" evidence="11">
    <location>
        <begin position="301"/>
        <end position="326"/>
    </location>
</feature>
<evidence type="ECO:0000256" key="10">
    <source>
        <dbReference type="ARBA" id="ARBA00035686"/>
    </source>
</evidence>
<evidence type="ECO:0000256" key="3">
    <source>
        <dbReference type="ARBA" id="ARBA00022475"/>
    </source>
</evidence>
<dbReference type="Pfam" id="PF02653">
    <property type="entry name" value="BPD_transp_2"/>
    <property type="match status" value="1"/>
</dbReference>
<comment type="caution">
    <text evidence="12">The sequence shown here is derived from an EMBL/GenBank/DDBJ whole genome shotgun (WGS) entry which is preliminary data.</text>
</comment>
<feature type="transmembrane region" description="Helical" evidence="11">
    <location>
        <begin position="122"/>
        <end position="143"/>
    </location>
</feature>
<evidence type="ECO:0000256" key="2">
    <source>
        <dbReference type="ARBA" id="ARBA00022448"/>
    </source>
</evidence>
<gene>
    <name evidence="12" type="ORF">ACFQO6_19490</name>
</gene>
<feature type="transmembrane region" description="Helical" evidence="11">
    <location>
        <begin position="40"/>
        <end position="59"/>
    </location>
</feature>
<evidence type="ECO:0000256" key="8">
    <source>
        <dbReference type="ARBA" id="ARBA00023136"/>
    </source>
</evidence>
<feature type="transmembrane region" description="Helical" evidence="11">
    <location>
        <begin position="230"/>
        <end position="249"/>
    </location>
</feature>
<feature type="transmembrane region" description="Helical" evidence="11">
    <location>
        <begin position="71"/>
        <end position="94"/>
    </location>
</feature>
<comment type="subcellular location">
    <subcellularLocation>
        <location evidence="1">Cell membrane</location>
        <topology evidence="1">Multi-pass membrane protein</topology>
    </subcellularLocation>
</comment>
<keyword evidence="8 11" id="KW-0472">Membrane</keyword>
<dbReference type="PANTHER" id="PTHR32196">
    <property type="entry name" value="ABC TRANSPORTER PERMEASE PROTEIN YPHD-RELATED-RELATED"/>
    <property type="match status" value="1"/>
</dbReference>
<feature type="transmembrane region" description="Helical" evidence="11">
    <location>
        <begin position="255"/>
        <end position="273"/>
    </location>
</feature>
<sequence>MTDTQTPTSLDLADERLIMHSGVRGWLSVTWNRIRSGDVGSLPVIIGLVIICVVFQALNPFFLSSANLTNLLLESAAVGTIAIGIVLVLLVAQIDLSVGSMSGLASAILGVGLTQHGWSVPVAMAVALIAGIAVGALYGFIFVKFSVPSFVITLAGLLALLGLQLRILGTNGSINIPFESGIVKFTQATFLPPVASYVLAAVAVAGWVASRFARARRRAAAHLSTGSMTGTLITAAGLLVAAEAALWYLNDTRGVGASFVLFLALVVIFDFLLQRTRWGRSVYAVGGSVEAARRAGLKVTAVYMSVFIACSALAALGGLLAAGRLATASISSGTGDTNLNAIAAAVIGGTSLFGGRGNVWSALLGILTISAISSGLTLLSLSSDIRFIITGGVLMLAVIVDSIARRSREAHGRA</sequence>
<keyword evidence="4" id="KW-0997">Cell inner membrane</keyword>
<keyword evidence="6 11" id="KW-0812">Transmembrane</keyword>
<evidence type="ECO:0000256" key="7">
    <source>
        <dbReference type="ARBA" id="ARBA00022989"/>
    </source>
</evidence>
<dbReference type="CDD" id="cd06579">
    <property type="entry name" value="TM_PBP1_transp_AraH_like"/>
    <property type="match status" value="1"/>
</dbReference>
<dbReference type="Proteomes" id="UP001596524">
    <property type="component" value="Unassembled WGS sequence"/>
</dbReference>
<feature type="transmembrane region" description="Helical" evidence="11">
    <location>
        <begin position="387"/>
        <end position="404"/>
    </location>
</feature>
<protein>
    <recommendedName>
        <fullName evidence="10">Xylose transport system permease protein XylH</fullName>
    </recommendedName>
</protein>
<keyword evidence="3" id="KW-1003">Cell membrane</keyword>
<reference evidence="13" key="1">
    <citation type="journal article" date="2019" name="Int. J. Syst. Evol. Microbiol.">
        <title>The Global Catalogue of Microorganisms (GCM) 10K type strain sequencing project: providing services to taxonomists for standard genome sequencing and annotation.</title>
        <authorList>
            <consortium name="The Broad Institute Genomics Platform"/>
            <consortium name="The Broad Institute Genome Sequencing Center for Infectious Disease"/>
            <person name="Wu L."/>
            <person name="Ma J."/>
        </authorList>
    </citation>
    <scope>NUCLEOTIDE SEQUENCE [LARGE SCALE GENOMIC DNA]</scope>
    <source>
        <strain evidence="13">FCH27</strain>
    </source>
</reference>
<accession>A0ABW2N950</accession>
<evidence type="ECO:0000313" key="12">
    <source>
        <dbReference type="EMBL" id="MFC7362462.1"/>
    </source>
</evidence>
<keyword evidence="7 11" id="KW-1133">Transmembrane helix</keyword>
<organism evidence="12 13">
    <name type="scientific">Nocardioides astragali</name>
    <dbReference type="NCBI Taxonomy" id="1776736"/>
    <lineage>
        <taxon>Bacteria</taxon>
        <taxon>Bacillati</taxon>
        <taxon>Actinomycetota</taxon>
        <taxon>Actinomycetes</taxon>
        <taxon>Propionibacteriales</taxon>
        <taxon>Nocardioidaceae</taxon>
        <taxon>Nocardioides</taxon>
    </lineage>
</organism>
<feature type="transmembrane region" description="Helical" evidence="11">
    <location>
        <begin position="338"/>
        <end position="355"/>
    </location>
</feature>
<evidence type="ECO:0000256" key="1">
    <source>
        <dbReference type="ARBA" id="ARBA00004651"/>
    </source>
</evidence>
<comment type="function">
    <text evidence="9">Part of the binding-protein-dependent transport system for D-xylose. Probably responsible for the translocation of the substrate across the membrane.</text>
</comment>
<evidence type="ECO:0000256" key="6">
    <source>
        <dbReference type="ARBA" id="ARBA00022692"/>
    </source>
</evidence>
<evidence type="ECO:0000256" key="5">
    <source>
        <dbReference type="ARBA" id="ARBA00022597"/>
    </source>
</evidence>
<evidence type="ECO:0000313" key="13">
    <source>
        <dbReference type="Proteomes" id="UP001596524"/>
    </source>
</evidence>
<dbReference type="InterPro" id="IPR001851">
    <property type="entry name" value="ABC_transp_permease"/>
</dbReference>
<keyword evidence="5" id="KW-0762">Sugar transport</keyword>
<name>A0ABW2N950_9ACTN</name>
<feature type="transmembrane region" description="Helical" evidence="11">
    <location>
        <begin position="189"/>
        <end position="209"/>
    </location>
</feature>
<evidence type="ECO:0000256" key="11">
    <source>
        <dbReference type="SAM" id="Phobius"/>
    </source>
</evidence>
<feature type="transmembrane region" description="Helical" evidence="11">
    <location>
        <begin position="150"/>
        <end position="169"/>
    </location>
</feature>
<evidence type="ECO:0000256" key="4">
    <source>
        <dbReference type="ARBA" id="ARBA00022519"/>
    </source>
</evidence>